<dbReference type="RefSeq" id="XP_062751557.1">
    <property type="nucleotide sequence ID" value="XM_062904487.1"/>
</dbReference>
<name>A0AAE1I6J9_9HYPO</name>
<organism evidence="2 3">
    <name type="scientific">Trichoderma aggressivum f. europaeum</name>
    <dbReference type="NCBI Taxonomy" id="173218"/>
    <lineage>
        <taxon>Eukaryota</taxon>
        <taxon>Fungi</taxon>
        <taxon>Dikarya</taxon>
        <taxon>Ascomycota</taxon>
        <taxon>Pezizomycotina</taxon>
        <taxon>Sordariomycetes</taxon>
        <taxon>Hypocreomycetidae</taxon>
        <taxon>Hypocreales</taxon>
        <taxon>Hypocreaceae</taxon>
        <taxon>Trichoderma</taxon>
    </lineage>
</organism>
<gene>
    <name evidence="2" type="ORF">Triagg1_9520</name>
</gene>
<dbReference type="PANTHER" id="PTHR12459:SF19">
    <property type="entry name" value="TRANSMEMBRANE PROTEIN 135 N-TERMINAL DOMAIN-CONTAINING PROTEIN"/>
    <property type="match status" value="1"/>
</dbReference>
<reference evidence="2" key="1">
    <citation type="submission" date="2023-11" db="EMBL/GenBank/DDBJ databases">
        <title>The genome sequences of three competitors of mushroom-forming fungi.</title>
        <authorList>
            <person name="Beijen E."/>
            <person name="Ohm R.A."/>
        </authorList>
    </citation>
    <scope>NUCLEOTIDE SEQUENCE</scope>
    <source>
        <strain evidence="2">CBS 100526</strain>
    </source>
</reference>
<proteinExistence type="predicted"/>
<dbReference type="PANTHER" id="PTHR12459">
    <property type="entry name" value="TRANSMEMBRANE PROTEIN 135-RELATED"/>
    <property type="match status" value="1"/>
</dbReference>
<evidence type="ECO:0000256" key="1">
    <source>
        <dbReference type="SAM" id="MobiDB-lite"/>
    </source>
</evidence>
<accession>A0AAE1I6J9</accession>
<feature type="region of interest" description="Disordered" evidence="1">
    <location>
        <begin position="61"/>
        <end position="97"/>
    </location>
</feature>
<evidence type="ECO:0000313" key="3">
    <source>
        <dbReference type="Proteomes" id="UP001273209"/>
    </source>
</evidence>
<dbReference type="AlphaFoldDB" id="A0AAE1I6J9"/>
<dbReference type="GeneID" id="87924392"/>
<protein>
    <submittedName>
        <fullName evidence="2">Uncharacterized protein</fullName>
    </submittedName>
</protein>
<comment type="caution">
    <text evidence="2">The sequence shown here is derived from an EMBL/GenBank/DDBJ whole genome shotgun (WGS) entry which is preliminary data.</text>
</comment>
<sequence>MCRAAEAHSAFRLYRTGHCSAGQGGALALATSLRASQIDPSAWRGDSLILGCWNRASPALGTRRKSKDSAQGASTSSYVALPPSRSQQSHRHTTSTPLLSLVRRGGLGDNGHILRLRLARLVLATARRHHTACVLTTSNQPATSTTIVTMASPSALAPPPSDKAVMQGTGAGSSGPDPILRNALRYTISPREYAALHKYILSKSRALRRAAPSPSSVDKALQPRKGGDDYNAKAVRHSLRVFTATWIGMKAWDAVMKRLGSKDPSAGGQKKPIYKSPALRLSLSLSSILFLYRVLFRFLTRLRVHLLDPQAEPFRLRNPRTTATLTSPFAPAIGASLAGLALGVYPSQQMRVSIAIYALFRALEFGWNVCEKDGMIWGIKNGKNRERPWWFGSWMLQPLAFGQLLHAAVFDPDCFPSSFGDFIFKNSSTYLPPRPENYPTTLKWPSATDVLANIAEMARLNWPPNISPILFPNKEVLPPTLAGVSPLSSQAHPLITSLSCATLHPTDPSCLRTYLTFWLNSFPTMTRFFLIFTSAMTIIPRFRNLYNFPFATIQRIISQALRLSTFATGSISTAWASICFFQQYLPRHVLATQRIFFGGFLAGMWAWVERRHGRGVFLYSARASVDSLWKVGVKRRWWKAMKGGDVWVFVLALMVTGVVYERDAKAIREGQWRKGVSWLRGEGWKDWALEEDGEDEDEEKDKDE</sequence>
<dbReference type="EMBL" id="JAWRVG010000054">
    <property type="protein sequence ID" value="KAK4063369.1"/>
    <property type="molecule type" value="Genomic_DNA"/>
</dbReference>
<feature type="compositionally biased region" description="Polar residues" evidence="1">
    <location>
        <begin position="69"/>
        <end position="78"/>
    </location>
</feature>
<feature type="region of interest" description="Disordered" evidence="1">
    <location>
        <begin position="155"/>
        <end position="177"/>
    </location>
</feature>
<keyword evidence="3" id="KW-1185">Reference proteome</keyword>
<dbReference type="InterPro" id="IPR026749">
    <property type="entry name" value="Tmem135"/>
</dbReference>
<evidence type="ECO:0000313" key="2">
    <source>
        <dbReference type="EMBL" id="KAK4063369.1"/>
    </source>
</evidence>
<dbReference type="Proteomes" id="UP001273209">
    <property type="component" value="Unassembled WGS sequence"/>
</dbReference>